<keyword evidence="3" id="KW-1185">Reference proteome</keyword>
<dbReference type="InterPro" id="IPR029058">
    <property type="entry name" value="AB_hydrolase_fold"/>
</dbReference>
<proteinExistence type="predicted"/>
<dbReference type="InterPro" id="IPR052897">
    <property type="entry name" value="Sec-Metab_Biosynth_Hydrolase"/>
</dbReference>
<name>A0ABT8GF02_9MICO</name>
<dbReference type="SUPFAM" id="SSF53474">
    <property type="entry name" value="alpha/beta-Hydrolases"/>
    <property type="match status" value="1"/>
</dbReference>
<comment type="caution">
    <text evidence="2">The sequence shown here is derived from an EMBL/GenBank/DDBJ whole genome shotgun (WGS) entry which is preliminary data.</text>
</comment>
<protein>
    <submittedName>
        <fullName evidence="2">Alpha/beta hydrolase</fullName>
    </submittedName>
</protein>
<dbReference type="Proteomes" id="UP001172708">
    <property type="component" value="Unassembled WGS sequence"/>
</dbReference>
<feature type="domain" description="AB hydrolase-1" evidence="1">
    <location>
        <begin position="8"/>
        <end position="239"/>
    </location>
</feature>
<organism evidence="2 3">
    <name type="scientific">Demequina muriae</name>
    <dbReference type="NCBI Taxonomy" id="3051664"/>
    <lineage>
        <taxon>Bacteria</taxon>
        <taxon>Bacillati</taxon>
        <taxon>Actinomycetota</taxon>
        <taxon>Actinomycetes</taxon>
        <taxon>Micrococcales</taxon>
        <taxon>Demequinaceae</taxon>
        <taxon>Demequina</taxon>
    </lineage>
</organism>
<accession>A0ABT8GF02</accession>
<evidence type="ECO:0000259" key="1">
    <source>
        <dbReference type="Pfam" id="PF12697"/>
    </source>
</evidence>
<reference evidence="2" key="1">
    <citation type="submission" date="2023-06" db="EMBL/GenBank/DDBJ databases">
        <title>Egi l300058.</title>
        <authorList>
            <person name="Gao L."/>
            <person name="Fang B.-Z."/>
            <person name="Li W.-J."/>
        </authorList>
    </citation>
    <scope>NUCLEOTIDE SEQUENCE</scope>
    <source>
        <strain evidence="2">EGI L300058</strain>
    </source>
</reference>
<evidence type="ECO:0000313" key="2">
    <source>
        <dbReference type="EMBL" id="MDN4480014.1"/>
    </source>
</evidence>
<evidence type="ECO:0000313" key="3">
    <source>
        <dbReference type="Proteomes" id="UP001172708"/>
    </source>
</evidence>
<dbReference type="Pfam" id="PF12697">
    <property type="entry name" value="Abhydrolase_6"/>
    <property type="match status" value="1"/>
</dbReference>
<dbReference type="Gene3D" id="3.40.50.1820">
    <property type="entry name" value="alpha/beta hydrolase"/>
    <property type="match status" value="1"/>
</dbReference>
<dbReference type="PANTHER" id="PTHR37017:SF11">
    <property type="entry name" value="ESTERASE_LIPASE_THIOESTERASE DOMAIN-CONTAINING PROTEIN"/>
    <property type="match status" value="1"/>
</dbReference>
<dbReference type="GO" id="GO:0016787">
    <property type="term" value="F:hydrolase activity"/>
    <property type="evidence" value="ECO:0007669"/>
    <property type="project" value="UniProtKB-KW"/>
</dbReference>
<dbReference type="PANTHER" id="PTHR37017">
    <property type="entry name" value="AB HYDROLASE-1 DOMAIN-CONTAINING PROTEIN-RELATED"/>
    <property type="match status" value="1"/>
</dbReference>
<dbReference type="RefSeq" id="WP_301141279.1">
    <property type="nucleotide sequence ID" value="NZ_JAUHQA010000001.1"/>
</dbReference>
<sequence length="253" mass="27459">MIASRAKVVLVPGAWMGGWVWEPAAEALRSRGLDAETITLKGLGPGESDADIAAVRLDDHVQQLVDHVHRGSSRPAVLVSHSYSGMVTASAADRLGEQVSGLIHLGAFVPRPGRSLLDDWGGSDDERAQERADIEAAGNLWHAPTREMLDYETDLSPRDRDRLASKFTAHPGRTVLDPAQLSEPAERQPSTYVALTPHGGFDEAWMGAPKIAKAAAGWRREHILSGHWPMVSALDATVDVLESEIRHYSAESR</sequence>
<dbReference type="EMBL" id="JAUHQA010000001">
    <property type="protein sequence ID" value="MDN4480014.1"/>
    <property type="molecule type" value="Genomic_DNA"/>
</dbReference>
<gene>
    <name evidence="2" type="ORF">QQX02_03630</name>
</gene>
<keyword evidence="2" id="KW-0378">Hydrolase</keyword>
<dbReference type="InterPro" id="IPR000073">
    <property type="entry name" value="AB_hydrolase_1"/>
</dbReference>